<protein>
    <submittedName>
        <fullName evidence="1">Uncharacterized protein</fullName>
    </submittedName>
</protein>
<dbReference type="RefSeq" id="WP_036835139.1">
    <property type="nucleotide sequence ID" value="NZ_AVPG01000019.1"/>
</dbReference>
<gene>
    <name evidence="1" type="ORF">N784_08210</name>
</gene>
<evidence type="ECO:0000313" key="2">
    <source>
        <dbReference type="Proteomes" id="UP000030401"/>
    </source>
</evidence>
<keyword evidence="2" id="KW-1185">Reference proteome</keyword>
<name>A0A0A5G3X7_9BACI</name>
<dbReference type="STRING" id="1385512.N784_08210"/>
<dbReference type="OrthoDB" id="9770183at2"/>
<reference evidence="1 2" key="1">
    <citation type="submission" date="2013-08" db="EMBL/GenBank/DDBJ databases">
        <authorList>
            <person name="Huang J."/>
            <person name="Wang G."/>
        </authorList>
    </citation>
    <scope>NUCLEOTIDE SEQUENCE [LARGE SCALE GENOMIC DNA]</scope>
    <source>
        <strain evidence="1 2">JSM 072002</strain>
    </source>
</reference>
<proteinExistence type="predicted"/>
<dbReference type="Proteomes" id="UP000030401">
    <property type="component" value="Unassembled WGS sequence"/>
</dbReference>
<accession>A0A0A5G3X7</accession>
<dbReference type="AlphaFoldDB" id="A0A0A5G3X7"/>
<organism evidence="1 2">
    <name type="scientific">Pontibacillus litoralis JSM 072002</name>
    <dbReference type="NCBI Taxonomy" id="1385512"/>
    <lineage>
        <taxon>Bacteria</taxon>
        <taxon>Bacillati</taxon>
        <taxon>Bacillota</taxon>
        <taxon>Bacilli</taxon>
        <taxon>Bacillales</taxon>
        <taxon>Bacillaceae</taxon>
        <taxon>Pontibacillus</taxon>
    </lineage>
</organism>
<evidence type="ECO:0000313" key="1">
    <source>
        <dbReference type="EMBL" id="KGX85795.1"/>
    </source>
</evidence>
<sequence length="60" mass="6659">MGILSFKSGSGGGALVTASDMAKLWGALMHYQLLYQLLNETYSNKLLILKRLVNEIRQSD</sequence>
<comment type="caution">
    <text evidence="1">The sequence shown here is derived from an EMBL/GenBank/DDBJ whole genome shotgun (WGS) entry which is preliminary data.</text>
</comment>
<dbReference type="EMBL" id="AVPG01000019">
    <property type="protein sequence ID" value="KGX85795.1"/>
    <property type="molecule type" value="Genomic_DNA"/>
</dbReference>